<evidence type="ECO:0000313" key="7">
    <source>
        <dbReference type="EMBL" id="CZS89448.1"/>
    </source>
</evidence>
<keyword evidence="8" id="KW-1185">Reference proteome</keyword>
<gene>
    <name evidence="7" type="ORF">RCO7_08993</name>
</gene>
<dbReference type="PANTHER" id="PTHR23501:SF158">
    <property type="entry name" value="TRANSPORTER, PUTATIVE (AFU_ORTHOLOGUE AFUA_5G14490)-RELATED"/>
    <property type="match status" value="1"/>
</dbReference>
<dbReference type="EMBL" id="FJUW01000003">
    <property type="protein sequence ID" value="CZS89448.1"/>
    <property type="molecule type" value="Genomic_DNA"/>
</dbReference>
<evidence type="ECO:0000256" key="5">
    <source>
        <dbReference type="SAM" id="MobiDB-lite"/>
    </source>
</evidence>
<keyword evidence="2 6" id="KW-0812">Transmembrane</keyword>
<comment type="caution">
    <text evidence="7">The sequence shown here is derived from an EMBL/GenBank/DDBJ whole genome shotgun (WGS) entry which is preliminary data.</text>
</comment>
<dbReference type="InterPro" id="IPR011701">
    <property type="entry name" value="MFS"/>
</dbReference>
<dbReference type="PANTHER" id="PTHR23501">
    <property type="entry name" value="MAJOR FACILITATOR SUPERFAMILY"/>
    <property type="match status" value="1"/>
</dbReference>
<feature type="transmembrane region" description="Helical" evidence="6">
    <location>
        <begin position="125"/>
        <end position="143"/>
    </location>
</feature>
<dbReference type="GO" id="GO:0022857">
    <property type="term" value="F:transmembrane transporter activity"/>
    <property type="evidence" value="ECO:0007669"/>
    <property type="project" value="InterPro"/>
</dbReference>
<evidence type="ECO:0000256" key="4">
    <source>
        <dbReference type="ARBA" id="ARBA00023136"/>
    </source>
</evidence>
<dbReference type="SUPFAM" id="SSF103473">
    <property type="entry name" value="MFS general substrate transporter"/>
    <property type="match status" value="2"/>
</dbReference>
<dbReference type="Pfam" id="PF07690">
    <property type="entry name" value="MFS_1"/>
    <property type="match status" value="1"/>
</dbReference>
<comment type="subcellular location">
    <subcellularLocation>
        <location evidence="1">Membrane</location>
        <topology evidence="1">Multi-pass membrane protein</topology>
    </subcellularLocation>
</comment>
<dbReference type="Proteomes" id="UP000178129">
    <property type="component" value="Unassembled WGS sequence"/>
</dbReference>
<name>A0A1E1JUD0_9HELO</name>
<evidence type="ECO:0000256" key="1">
    <source>
        <dbReference type="ARBA" id="ARBA00004141"/>
    </source>
</evidence>
<sequence length="481" mass="52351">MRIFTQLNSSPIIHEVDSISANPKHRILHYPDMQPNKTAIAIPSVDSSPSPPLPQNHRTRSQDVELITDDESPIPSPEPDTTRSNFRITAIMIALYLAMFITALDQTIVATAIPTIAHDLESASGYVWIGGAYLLAAAAGPIWAKLSDIFGKKSIILIVDALFFFLSIGCAEAKSVTNLIMSRTFQGIAGGGLIPMYFDHRLSPDATSWFGVRWLNCPLEYTEGHLFDLFGCLMSVLFVYSEKRLAKYPIMPINLMVRQFSNYFFATPSRLIERESMGGLGLKELMAATVHLSSPLKSGILVMPITTTEGIVGVFVGLVIHRTGNHISLIYAGVIMMTIGNGLYILFAVDTSLGEIIGFQCIAGIGAGLLFQAPLIAIQASVHQDDMVTGTVTVGFMRTLATSSMDMKVPSLAEAPTSLPKNITALLSNRGAGATILLVKGMQDKIQQWAARDAYAWSLKNMWILYTGISALALVPRKDII</sequence>
<proteinExistence type="predicted"/>
<dbReference type="InterPro" id="IPR036259">
    <property type="entry name" value="MFS_trans_sf"/>
</dbReference>
<feature type="transmembrane region" description="Helical" evidence="6">
    <location>
        <begin position="300"/>
        <end position="320"/>
    </location>
</feature>
<dbReference type="Gene3D" id="1.20.1720.10">
    <property type="entry name" value="Multidrug resistance protein D"/>
    <property type="match status" value="1"/>
</dbReference>
<feature type="transmembrane region" description="Helical" evidence="6">
    <location>
        <begin position="326"/>
        <end position="349"/>
    </location>
</feature>
<keyword evidence="3 6" id="KW-1133">Transmembrane helix</keyword>
<feature type="transmembrane region" description="Helical" evidence="6">
    <location>
        <begin position="93"/>
        <end position="113"/>
    </location>
</feature>
<dbReference type="InParanoid" id="A0A1E1JUD0"/>
<organism evidence="7 8">
    <name type="scientific">Rhynchosporium graminicola</name>
    <dbReference type="NCBI Taxonomy" id="2792576"/>
    <lineage>
        <taxon>Eukaryota</taxon>
        <taxon>Fungi</taxon>
        <taxon>Dikarya</taxon>
        <taxon>Ascomycota</taxon>
        <taxon>Pezizomycotina</taxon>
        <taxon>Leotiomycetes</taxon>
        <taxon>Helotiales</taxon>
        <taxon>Ploettnerulaceae</taxon>
        <taxon>Rhynchosporium</taxon>
    </lineage>
</organism>
<feature type="region of interest" description="Disordered" evidence="5">
    <location>
        <begin position="41"/>
        <end position="81"/>
    </location>
</feature>
<evidence type="ECO:0000256" key="6">
    <source>
        <dbReference type="SAM" id="Phobius"/>
    </source>
</evidence>
<evidence type="ECO:0000256" key="2">
    <source>
        <dbReference type="ARBA" id="ARBA00022692"/>
    </source>
</evidence>
<evidence type="ECO:0008006" key="9">
    <source>
        <dbReference type="Google" id="ProtNLM"/>
    </source>
</evidence>
<dbReference type="GO" id="GO:0005886">
    <property type="term" value="C:plasma membrane"/>
    <property type="evidence" value="ECO:0007669"/>
    <property type="project" value="TreeGrafter"/>
</dbReference>
<accession>A0A1E1JUD0</accession>
<keyword evidence="4 6" id="KW-0472">Membrane</keyword>
<feature type="transmembrane region" description="Helical" evidence="6">
    <location>
        <begin position="356"/>
        <end position="378"/>
    </location>
</feature>
<reference evidence="8" key="1">
    <citation type="submission" date="2016-03" db="EMBL/GenBank/DDBJ databases">
        <authorList>
            <person name="Ploux O."/>
        </authorList>
    </citation>
    <scope>NUCLEOTIDE SEQUENCE [LARGE SCALE GENOMIC DNA]</scope>
    <source>
        <strain evidence="8">UK7</strain>
    </source>
</reference>
<evidence type="ECO:0000256" key="3">
    <source>
        <dbReference type="ARBA" id="ARBA00022989"/>
    </source>
</evidence>
<feature type="transmembrane region" description="Helical" evidence="6">
    <location>
        <begin position="155"/>
        <end position="176"/>
    </location>
</feature>
<evidence type="ECO:0000313" key="8">
    <source>
        <dbReference type="Proteomes" id="UP000178129"/>
    </source>
</evidence>
<protein>
    <recommendedName>
        <fullName evidence="9">Major facilitator superfamily (MFS) profile domain-containing protein</fullName>
    </recommendedName>
</protein>
<dbReference type="AlphaFoldDB" id="A0A1E1JUD0"/>